<dbReference type="AlphaFoldDB" id="A0A940DFY7"/>
<dbReference type="PROSITE" id="PS51257">
    <property type="entry name" value="PROKAR_LIPOPROTEIN"/>
    <property type="match status" value="1"/>
</dbReference>
<dbReference type="Proteomes" id="UP000721442">
    <property type="component" value="Unassembled WGS sequence"/>
</dbReference>
<dbReference type="EMBL" id="JADINE010000037">
    <property type="protein sequence ID" value="MBO8407414.1"/>
    <property type="molecule type" value="Genomic_DNA"/>
</dbReference>
<reference evidence="2" key="1">
    <citation type="submission" date="2020-10" db="EMBL/GenBank/DDBJ databases">
        <authorList>
            <person name="Gilroy R."/>
        </authorList>
    </citation>
    <scope>NUCLEOTIDE SEQUENCE</scope>
    <source>
        <strain evidence="2">B1-16210</strain>
    </source>
</reference>
<proteinExistence type="predicted"/>
<organism evidence="2 3">
    <name type="scientific">Candidatus Enterousia excrementavium</name>
    <dbReference type="NCBI Taxonomy" id="2840789"/>
    <lineage>
        <taxon>Bacteria</taxon>
        <taxon>Pseudomonadati</taxon>
        <taxon>Pseudomonadota</taxon>
        <taxon>Alphaproteobacteria</taxon>
        <taxon>Candidatus Enterousia</taxon>
    </lineage>
</organism>
<evidence type="ECO:0000313" key="2">
    <source>
        <dbReference type="EMBL" id="MBO8407414.1"/>
    </source>
</evidence>
<sequence length="187" mass="21401">MKKTLLCILGSVLMLAACNTGTDVPYNAEDFATGGADAPLYNERTSTFMQAENQYANIDSYKPKTDAEKEASNNRWNTARMETRWQEYRGTMVRVQILLGNSDVREMRLRLIQNADGMDIDGDARTVLAKVADYEMKRICGRNADSIVMVYDRPSFDVMRPTPYYDYRVEAEGSTMREYGFRCVYNN</sequence>
<name>A0A940DFY7_9PROT</name>
<feature type="signal peptide" evidence="1">
    <location>
        <begin position="1"/>
        <end position="16"/>
    </location>
</feature>
<keyword evidence="1" id="KW-0732">Signal</keyword>
<reference evidence="2" key="2">
    <citation type="journal article" date="2021" name="PeerJ">
        <title>Extensive microbial diversity within the chicken gut microbiome revealed by metagenomics and culture.</title>
        <authorList>
            <person name="Gilroy R."/>
            <person name="Ravi A."/>
            <person name="Getino M."/>
            <person name="Pursley I."/>
            <person name="Horton D.L."/>
            <person name="Alikhan N.F."/>
            <person name="Baker D."/>
            <person name="Gharbi K."/>
            <person name="Hall N."/>
            <person name="Watson M."/>
            <person name="Adriaenssens E.M."/>
            <person name="Foster-Nyarko E."/>
            <person name="Jarju S."/>
            <person name="Secka A."/>
            <person name="Antonio M."/>
            <person name="Oren A."/>
            <person name="Chaudhuri R.R."/>
            <person name="La Ragione R."/>
            <person name="Hildebrand F."/>
            <person name="Pallen M.J."/>
        </authorList>
    </citation>
    <scope>NUCLEOTIDE SEQUENCE</scope>
    <source>
        <strain evidence="2">B1-16210</strain>
    </source>
</reference>
<evidence type="ECO:0000256" key="1">
    <source>
        <dbReference type="SAM" id="SignalP"/>
    </source>
</evidence>
<evidence type="ECO:0008006" key="4">
    <source>
        <dbReference type="Google" id="ProtNLM"/>
    </source>
</evidence>
<feature type="chain" id="PRO_5037252708" description="Lipoprotein" evidence="1">
    <location>
        <begin position="17"/>
        <end position="187"/>
    </location>
</feature>
<accession>A0A940DFY7</accession>
<protein>
    <recommendedName>
        <fullName evidence="4">Lipoprotein</fullName>
    </recommendedName>
</protein>
<evidence type="ECO:0000313" key="3">
    <source>
        <dbReference type="Proteomes" id="UP000721442"/>
    </source>
</evidence>
<comment type="caution">
    <text evidence="2">The sequence shown here is derived from an EMBL/GenBank/DDBJ whole genome shotgun (WGS) entry which is preliminary data.</text>
</comment>
<gene>
    <name evidence="2" type="ORF">IAC77_03050</name>
</gene>